<name>A0AAU8GGU7_9CAUD</name>
<evidence type="ECO:0000313" key="1">
    <source>
        <dbReference type="EMBL" id="XCH41185.1"/>
    </source>
</evidence>
<dbReference type="EMBL" id="PP856727">
    <property type="protein sequence ID" value="XCH41185.1"/>
    <property type="molecule type" value="Genomic_DNA"/>
</dbReference>
<sequence length="38" mass="4573">MSVNEQREAASMAAEWDCLSRRCYERGRQPPREYIRIN</sequence>
<accession>A0AAU8GGU7</accession>
<gene>
    <name evidence="1" type="ORF">YANPRGVA_CDS0009</name>
</gene>
<organism evidence="1">
    <name type="scientific">Salmonella phage vB_STmST313_KE28</name>
    <dbReference type="NCBI Taxonomy" id="3161179"/>
    <lineage>
        <taxon>Viruses</taxon>
        <taxon>Duplodnaviria</taxon>
        <taxon>Heunggongvirae</taxon>
        <taxon>Uroviricota</taxon>
        <taxon>Caudoviricetes</taxon>
        <taxon>Pantevenvirales</taxon>
        <taxon>Ackermannviridae</taxon>
        <taxon>Cvivirinae</taxon>
        <taxon>Kuttervirus</taxon>
    </lineage>
</organism>
<proteinExistence type="predicted"/>
<protein>
    <submittedName>
        <fullName evidence="1">Uncharacterized protein</fullName>
    </submittedName>
</protein>
<reference evidence="1" key="1">
    <citation type="submission" date="2024-05" db="EMBL/GenBank/DDBJ databases">
        <authorList>
            <person name="Mugo M.M."/>
            <person name="Musyoki A.M."/>
            <person name="Makumi A.M."/>
            <person name="Mutai I."/>
            <person name="Drechsel O."/>
            <person name="Kering K.K."/>
            <person name="Muturi P."/>
            <person name="Mbae C.K."/>
            <person name="Kariuki S.M."/>
        </authorList>
    </citation>
    <scope>NUCLEOTIDE SEQUENCE</scope>
</reference>